<protein>
    <submittedName>
        <fullName evidence="2">Uncharacterized protein</fullName>
    </submittedName>
</protein>
<dbReference type="Proteomes" id="UP000094094">
    <property type="component" value="Chromosome"/>
</dbReference>
<name>A0A1D7VMV4_9ACTN</name>
<dbReference type="KEGG" id="slc:SL103_19205"/>
<evidence type="ECO:0000313" key="2">
    <source>
        <dbReference type="EMBL" id="AOP48072.1"/>
    </source>
</evidence>
<keyword evidence="1" id="KW-0472">Membrane</keyword>
<evidence type="ECO:0000313" key="3">
    <source>
        <dbReference type="Proteomes" id="UP000094094"/>
    </source>
</evidence>
<proteinExistence type="predicted"/>
<dbReference type="AlphaFoldDB" id="A0A1D7VMV4"/>
<feature type="transmembrane region" description="Helical" evidence="1">
    <location>
        <begin position="12"/>
        <end position="32"/>
    </location>
</feature>
<keyword evidence="1" id="KW-0812">Transmembrane</keyword>
<dbReference type="EMBL" id="CP017157">
    <property type="protein sequence ID" value="AOP48072.1"/>
    <property type="molecule type" value="Genomic_DNA"/>
</dbReference>
<reference evidence="2 3" key="1">
    <citation type="submission" date="2016-09" db="EMBL/GenBank/DDBJ databases">
        <title>Complete genome sequencing of Streptomyces lydicus 103 and metabolic pathways analysis of antibiotic biosynthesis.</title>
        <authorList>
            <person name="Jia N."/>
            <person name="Ding M.-Z."/>
            <person name="Gao F."/>
            <person name="Yuan Y.-J."/>
        </authorList>
    </citation>
    <scope>NUCLEOTIDE SEQUENCE [LARGE SCALE GENOMIC DNA]</scope>
    <source>
        <strain evidence="2 3">103</strain>
    </source>
</reference>
<keyword evidence="3" id="KW-1185">Reference proteome</keyword>
<keyword evidence="1" id="KW-1133">Transmembrane helix</keyword>
<dbReference type="RefSeq" id="WP_069570208.1">
    <property type="nucleotide sequence ID" value="NZ_JBIRFK010000007.1"/>
</dbReference>
<evidence type="ECO:0000256" key="1">
    <source>
        <dbReference type="SAM" id="Phobius"/>
    </source>
</evidence>
<gene>
    <name evidence="2" type="ORF">SL103_19205</name>
</gene>
<accession>A0A1D7VMV4</accession>
<organism evidence="2 3">
    <name type="scientific">Streptomyces lydicus</name>
    <dbReference type="NCBI Taxonomy" id="47763"/>
    <lineage>
        <taxon>Bacteria</taxon>
        <taxon>Bacillati</taxon>
        <taxon>Actinomycetota</taxon>
        <taxon>Actinomycetes</taxon>
        <taxon>Kitasatosporales</taxon>
        <taxon>Streptomycetaceae</taxon>
        <taxon>Streptomyces</taxon>
    </lineage>
</organism>
<sequence length="116" mass="12714">MFTPTGPAKRPWLRPLIALGAVIVVMGGFWVLSTVLDDGKPPVEVARDARVGDCLENRGTHADPDLYTIACSDAKADYKVMIDATLRHKCPAEFDEYTERGGRTGETTLCLTPVRH</sequence>